<reference evidence="1" key="1">
    <citation type="journal article" date="2014" name="Int. J. Syst. Evol. Microbiol.">
        <title>Complete genome sequence of Corynebacterium casei LMG S-19264T (=DSM 44701T), isolated from a smear-ripened cheese.</title>
        <authorList>
            <consortium name="US DOE Joint Genome Institute (JGI-PGF)"/>
            <person name="Walter F."/>
            <person name="Albersmeier A."/>
            <person name="Kalinowski J."/>
            <person name="Ruckert C."/>
        </authorList>
    </citation>
    <scope>NUCLEOTIDE SEQUENCE</scope>
    <source>
        <strain evidence="1">CGMCC 1.12754</strain>
    </source>
</reference>
<evidence type="ECO:0008006" key="3">
    <source>
        <dbReference type="Google" id="ProtNLM"/>
    </source>
</evidence>
<dbReference type="Pfam" id="PF07870">
    <property type="entry name" value="DUF1657"/>
    <property type="match status" value="1"/>
</dbReference>
<evidence type="ECO:0000313" key="2">
    <source>
        <dbReference type="Proteomes" id="UP000622860"/>
    </source>
</evidence>
<evidence type="ECO:0000313" key="1">
    <source>
        <dbReference type="EMBL" id="GGG70552.1"/>
    </source>
</evidence>
<dbReference type="AlphaFoldDB" id="A0A917M066"/>
<reference evidence="1" key="2">
    <citation type="submission" date="2020-09" db="EMBL/GenBank/DDBJ databases">
        <authorList>
            <person name="Sun Q."/>
            <person name="Zhou Y."/>
        </authorList>
    </citation>
    <scope>NUCLEOTIDE SEQUENCE</scope>
    <source>
        <strain evidence="1">CGMCC 1.12754</strain>
    </source>
</reference>
<proteinExistence type="predicted"/>
<organism evidence="1 2">
    <name type="scientific">Virgibacillus oceani</name>
    <dbReference type="NCBI Taxonomy" id="1479511"/>
    <lineage>
        <taxon>Bacteria</taxon>
        <taxon>Bacillati</taxon>
        <taxon>Bacillota</taxon>
        <taxon>Bacilli</taxon>
        <taxon>Bacillales</taxon>
        <taxon>Bacillaceae</taxon>
        <taxon>Virgibacillus</taxon>
    </lineage>
</organism>
<dbReference type="EMBL" id="BMFR01000003">
    <property type="protein sequence ID" value="GGG70552.1"/>
    <property type="molecule type" value="Genomic_DNA"/>
</dbReference>
<protein>
    <recommendedName>
        <fullName evidence="3">DUF1657 domain-containing protein</fullName>
    </recommendedName>
</protein>
<name>A0A917M066_9BACI</name>
<dbReference type="RefSeq" id="WP_188454586.1">
    <property type="nucleotide sequence ID" value="NZ_BMFR01000003.1"/>
</dbReference>
<dbReference type="Proteomes" id="UP000622860">
    <property type="component" value="Unassembled WGS sequence"/>
</dbReference>
<accession>A0A917M066</accession>
<keyword evidence="2" id="KW-1185">Reference proteome</keyword>
<gene>
    <name evidence="1" type="ORF">GCM10011398_13350</name>
</gene>
<comment type="caution">
    <text evidence="1">The sequence shown here is derived from an EMBL/GenBank/DDBJ whole genome shotgun (WGS) entry which is preliminary data.</text>
</comment>
<sequence>MTVGSQVKACFSSLKSADATLGILANKTQSDQARDAFSDVQKIVSEVKDDLQKQVIRLSKEEPQYKS</sequence>
<dbReference type="InterPro" id="IPR012452">
    <property type="entry name" value="DUF1657"/>
</dbReference>